<reference evidence="3" key="1">
    <citation type="journal article" date="2021" name="Proc. Natl. Acad. Sci. U.S.A.">
        <title>A Catalog of Tens of Thousands of Viruses from Human Metagenomes Reveals Hidden Associations with Chronic Diseases.</title>
        <authorList>
            <person name="Tisza M.J."/>
            <person name="Buck C.B."/>
        </authorList>
    </citation>
    <scope>NUCLEOTIDE SEQUENCE</scope>
    <source>
        <strain evidence="3">CtvuW5</strain>
    </source>
</reference>
<dbReference type="InterPro" id="IPR005021">
    <property type="entry name" value="Terminase_largesu-like"/>
</dbReference>
<dbReference type="InterPro" id="IPR046461">
    <property type="entry name" value="TerL_ATPase"/>
</dbReference>
<accession>A0A8S5TX52</accession>
<feature type="domain" description="Terminase large subunit-like endonuclease" evidence="2">
    <location>
        <begin position="255"/>
        <end position="531"/>
    </location>
</feature>
<dbReference type="InterPro" id="IPR046462">
    <property type="entry name" value="TerL_nuclease"/>
</dbReference>
<evidence type="ECO:0000259" key="1">
    <source>
        <dbReference type="Pfam" id="PF03354"/>
    </source>
</evidence>
<dbReference type="EMBL" id="BK015953">
    <property type="protein sequence ID" value="DAF86797.1"/>
    <property type="molecule type" value="Genomic_DNA"/>
</dbReference>
<dbReference type="Pfam" id="PF03354">
    <property type="entry name" value="TerL_ATPase"/>
    <property type="match status" value="1"/>
</dbReference>
<sequence length="541" mass="61612">MTRKKKYIQYAKDVLSGKIVTGHYIKLAAERFFRLMYDGRYEFREDKVEQVCEFISIIHHYTGKHAGKPFVLEAWQEWIVASMYGFYLRGTNERLVQSAYIEMARKQGKSAFASALCLYHLIADGEMNAEVYMAANSKDQAKVSFNMASNFSKMLDPGKEFLDPYRDTIKYERTLSFLKVLAADSSKLDGPNASMYLIDEYHAAKNSGVKDVLQSSQGMRENPMAVIITTAGFDRLGVCYQYREMCTEVVSGLKEDDTLFIAIYCLDKEDDWKDEAVWVKSNPNLGVTVQPKYIKTQVKKAINTPSDEVGIKTKNLNIWCDAEKIWIKDDYILAASANVNLEDYSGLDCFIGVDLSSTSDLTAFSVMIPTTEKMVWKTFYFLPEAALTEKRFKELYGEWARQGALCITPGNVVDYDFILNKIMEIGQILNIVTIGYDSWNATQFVINCTEKGLPMEPYSQSIGNFNKPTKELERLLLSGVAVIDNNIITRHCFRNVVMARDKNGNTKPSKQYEEKKIDGVIAMIEALGVYLMCPRYDNVIY</sequence>
<dbReference type="Pfam" id="PF20441">
    <property type="entry name" value="TerL_nuclease"/>
    <property type="match status" value="1"/>
</dbReference>
<feature type="domain" description="Terminase large subunit-like ATPase" evidence="1">
    <location>
        <begin position="75"/>
        <end position="245"/>
    </location>
</feature>
<dbReference type="Gene3D" id="3.30.420.240">
    <property type="match status" value="1"/>
</dbReference>
<dbReference type="Gene3D" id="3.40.50.300">
    <property type="entry name" value="P-loop containing nucleotide triphosphate hydrolases"/>
    <property type="match status" value="1"/>
</dbReference>
<evidence type="ECO:0000313" key="3">
    <source>
        <dbReference type="EMBL" id="DAF86797.1"/>
    </source>
</evidence>
<dbReference type="PANTHER" id="PTHR41287">
    <property type="match status" value="1"/>
</dbReference>
<organism evidence="3">
    <name type="scientific">Siphoviridae sp. ctvuW5</name>
    <dbReference type="NCBI Taxonomy" id="2825725"/>
    <lineage>
        <taxon>Viruses</taxon>
        <taxon>Duplodnaviria</taxon>
        <taxon>Heunggongvirae</taxon>
        <taxon>Uroviricota</taxon>
        <taxon>Caudoviricetes</taxon>
    </lineage>
</organism>
<protein>
    <submittedName>
        <fullName evidence="3">Large Terminase</fullName>
    </submittedName>
</protein>
<dbReference type="InterPro" id="IPR027417">
    <property type="entry name" value="P-loop_NTPase"/>
</dbReference>
<evidence type="ECO:0000259" key="2">
    <source>
        <dbReference type="Pfam" id="PF20441"/>
    </source>
</evidence>
<dbReference type="GO" id="GO:0004519">
    <property type="term" value="F:endonuclease activity"/>
    <property type="evidence" value="ECO:0007669"/>
    <property type="project" value="InterPro"/>
</dbReference>
<dbReference type="PANTHER" id="PTHR41287:SF1">
    <property type="entry name" value="PROTEIN YMFN"/>
    <property type="match status" value="1"/>
</dbReference>
<name>A0A8S5TX52_9CAUD</name>
<proteinExistence type="predicted"/>